<dbReference type="AlphaFoldDB" id="A0A919WG62"/>
<sequence>MFIILLIMLLVSGIVLFFCGYYAAVIRMKLGRNVLLAVPIVLAIFMLNVMMALVELSKSPNWQ</sequence>
<evidence type="ECO:0000313" key="2">
    <source>
        <dbReference type="EMBL" id="GIN61193.1"/>
    </source>
</evidence>
<dbReference type="RefSeq" id="WP_095311047.1">
    <property type="nucleotide sequence ID" value="NZ_BORC01000002.1"/>
</dbReference>
<protein>
    <submittedName>
        <fullName evidence="2">Uncharacterized protein</fullName>
    </submittedName>
</protein>
<evidence type="ECO:0000313" key="3">
    <source>
        <dbReference type="Proteomes" id="UP000682111"/>
    </source>
</evidence>
<proteinExistence type="predicted"/>
<dbReference type="Proteomes" id="UP000682111">
    <property type="component" value="Unassembled WGS sequence"/>
</dbReference>
<keyword evidence="1" id="KW-1133">Transmembrane helix</keyword>
<comment type="caution">
    <text evidence="2">The sequence shown here is derived from an EMBL/GenBank/DDBJ whole genome shotgun (WGS) entry which is preliminary data.</text>
</comment>
<organism evidence="2 3">
    <name type="scientific">Robertmurraya siralis</name>
    <dbReference type="NCBI Taxonomy" id="77777"/>
    <lineage>
        <taxon>Bacteria</taxon>
        <taxon>Bacillati</taxon>
        <taxon>Bacillota</taxon>
        <taxon>Bacilli</taxon>
        <taxon>Bacillales</taxon>
        <taxon>Bacillaceae</taxon>
        <taxon>Robertmurraya</taxon>
    </lineage>
</organism>
<dbReference type="OrthoDB" id="2887543at2"/>
<gene>
    <name evidence="2" type="ORF">J27TS8_11860</name>
</gene>
<keyword evidence="3" id="KW-1185">Reference proteome</keyword>
<name>A0A919WG62_9BACI</name>
<accession>A0A919WG62</accession>
<keyword evidence="1" id="KW-0472">Membrane</keyword>
<reference evidence="2" key="1">
    <citation type="submission" date="2021-03" db="EMBL/GenBank/DDBJ databases">
        <title>Antimicrobial resistance genes in bacteria isolated from Japanese honey, and their potential for conferring macrolide and lincosamide resistance in the American foulbrood pathogen Paenibacillus larvae.</title>
        <authorList>
            <person name="Okamoto M."/>
            <person name="Kumagai M."/>
            <person name="Kanamori H."/>
            <person name="Takamatsu D."/>
        </authorList>
    </citation>
    <scope>NUCLEOTIDE SEQUENCE</scope>
    <source>
        <strain evidence="2">J27TS8</strain>
    </source>
</reference>
<evidence type="ECO:0000256" key="1">
    <source>
        <dbReference type="SAM" id="Phobius"/>
    </source>
</evidence>
<feature type="transmembrane region" description="Helical" evidence="1">
    <location>
        <begin position="6"/>
        <end position="26"/>
    </location>
</feature>
<dbReference type="EMBL" id="BORC01000002">
    <property type="protein sequence ID" value="GIN61193.1"/>
    <property type="molecule type" value="Genomic_DNA"/>
</dbReference>
<keyword evidence="1" id="KW-0812">Transmembrane</keyword>
<feature type="transmembrane region" description="Helical" evidence="1">
    <location>
        <begin position="33"/>
        <end position="54"/>
    </location>
</feature>